<sequence length="116" mass="12731">MVLTIDQTIQQLDFDYNYKSIYGENNKINDNGDIDNDDDDDDGAGGGGGGGGGNIADIDNQNIASFRYYEDLDNTNDKAYILPISKPIGQVTGLGINSHGYLLAFHKADRTWNKCY</sequence>
<name>A0A0H5SDH7_BRUMA</name>
<proteinExistence type="predicted"/>
<evidence type="ECO:0000313" key="2">
    <source>
        <dbReference type="EMBL" id="CRZ22014.1"/>
    </source>
</evidence>
<reference evidence="2" key="1">
    <citation type="journal article" date="2007" name="Science">
        <title>Draft genome of the filarial nematode parasite Brugia malayi.</title>
        <authorList>
            <person name="Ghedin E."/>
            <person name="Wang S."/>
            <person name="Spiro D."/>
            <person name="Caler E."/>
            <person name="Zhao Q."/>
            <person name="Crabtree J."/>
            <person name="Allen J.E."/>
            <person name="Delcher A.L."/>
            <person name="Guiliano D.B."/>
            <person name="Miranda-Saavedra D."/>
            <person name="Angiuoli S.V."/>
            <person name="Creasy T."/>
            <person name="Amedeo P."/>
            <person name="Haas B."/>
            <person name="El-Sayed N.M."/>
            <person name="Wortman J.R."/>
            <person name="Feldblyum T."/>
            <person name="Tallon L."/>
            <person name="Schatz M."/>
            <person name="Shumway M."/>
            <person name="Koo H."/>
            <person name="Salzberg S.L."/>
            <person name="Schobel S."/>
            <person name="Pertea M."/>
            <person name="Pop M."/>
            <person name="White O."/>
            <person name="Barton G.J."/>
            <person name="Carlow C.K."/>
            <person name="Crawford M.J."/>
            <person name="Daub J."/>
            <person name="Dimmic M.W."/>
            <person name="Estes C.F."/>
            <person name="Foster J.M."/>
            <person name="Ganatra M."/>
            <person name="Gregory W.F."/>
            <person name="Johnson N.M."/>
            <person name="Jin J."/>
            <person name="Komuniecki R."/>
            <person name="Korf I."/>
            <person name="Kumar S."/>
            <person name="Laney S."/>
            <person name="Li B.W."/>
            <person name="Li W."/>
            <person name="Lindblom T.H."/>
            <person name="Lustigman S."/>
            <person name="Ma D."/>
            <person name="Maina C.V."/>
            <person name="Martin D.M."/>
            <person name="McCarter J.P."/>
            <person name="McReynolds L."/>
            <person name="Mitreva M."/>
            <person name="Nutman T.B."/>
            <person name="Parkinson J."/>
            <person name="Peregrin-Alvarez J.M."/>
            <person name="Poole C."/>
            <person name="Ren Q."/>
            <person name="Saunders L."/>
            <person name="Sluder A.E."/>
            <person name="Smith K."/>
            <person name="Stanke M."/>
            <person name="Unnasch T.R."/>
            <person name="Ware J."/>
            <person name="Wei A.D."/>
            <person name="Weil G."/>
            <person name="Williams D.J."/>
            <person name="Zhang Y."/>
            <person name="Williams S.A."/>
            <person name="Fraser-Liggett C."/>
            <person name="Slatko B."/>
            <person name="Blaxter M.L."/>
            <person name="Scott A.L."/>
        </authorList>
    </citation>
    <scope>NUCLEOTIDE SEQUENCE</scope>
    <source>
        <strain evidence="2">FR3</strain>
    </source>
</reference>
<protein>
    <submittedName>
        <fullName evidence="2">Bm8068</fullName>
    </submittedName>
</protein>
<reference evidence="2" key="2">
    <citation type="submission" date="2012-12" db="EMBL/GenBank/DDBJ databases">
        <authorList>
            <person name="Gao Y.W."/>
            <person name="Fan S.T."/>
            <person name="Sun H.T."/>
            <person name="Wang Z."/>
            <person name="Gao X.L."/>
            <person name="Li Y.G."/>
            <person name="Wang T.C."/>
            <person name="Zhang K."/>
            <person name="Xu W.W."/>
            <person name="Yu Z.J."/>
            <person name="Xia X.Z."/>
        </authorList>
    </citation>
    <scope>NUCLEOTIDE SEQUENCE</scope>
    <source>
        <strain evidence="2">FR3</strain>
    </source>
</reference>
<accession>A0A0H5SDH7</accession>
<evidence type="ECO:0000313" key="3">
    <source>
        <dbReference type="WormBase" id="Bm8068"/>
    </source>
</evidence>
<organism evidence="2">
    <name type="scientific">Brugia malayi</name>
    <name type="common">Filarial nematode worm</name>
    <dbReference type="NCBI Taxonomy" id="6279"/>
    <lineage>
        <taxon>Eukaryota</taxon>
        <taxon>Metazoa</taxon>
        <taxon>Ecdysozoa</taxon>
        <taxon>Nematoda</taxon>
        <taxon>Chromadorea</taxon>
        <taxon>Rhabditida</taxon>
        <taxon>Spirurina</taxon>
        <taxon>Spiruromorpha</taxon>
        <taxon>Filarioidea</taxon>
        <taxon>Onchocercidae</taxon>
        <taxon>Brugia</taxon>
    </lineage>
</organism>
<feature type="region of interest" description="Disordered" evidence="1">
    <location>
        <begin position="24"/>
        <end position="57"/>
    </location>
</feature>
<dbReference type="AlphaFoldDB" id="A0A0H5SDH7"/>
<evidence type="ECO:0000256" key="1">
    <source>
        <dbReference type="SAM" id="MobiDB-lite"/>
    </source>
</evidence>
<feature type="compositionally biased region" description="Acidic residues" evidence="1">
    <location>
        <begin position="32"/>
        <end position="43"/>
    </location>
</feature>
<dbReference type="EMBL" id="LN855358">
    <property type="protein sequence ID" value="CRZ22014.1"/>
    <property type="molecule type" value="Genomic_DNA"/>
</dbReference>
<dbReference type="WormBase" id="Bm8068">
    <property type="protein sequence ID" value="BM44349"/>
    <property type="gene ID" value="WBGene00228329"/>
    <property type="gene designation" value="Bma-pgal-1"/>
</dbReference>
<gene>
    <name evidence="3" type="primary">bma-pgal-1</name>
    <name evidence="2 3" type="ORF">Bm8068</name>
    <name evidence="2" type="ORF">BM_Bm8068</name>
</gene>
<feature type="compositionally biased region" description="Gly residues" evidence="1">
    <location>
        <begin position="44"/>
        <end position="54"/>
    </location>
</feature>